<dbReference type="SMART" id="SM00919">
    <property type="entry name" value="Malic_M"/>
    <property type="match status" value="1"/>
</dbReference>
<dbReference type="InterPro" id="IPR051674">
    <property type="entry name" value="Malate_Decarboxylase"/>
</dbReference>
<comment type="similarity">
    <text evidence="3">Belongs to the malic enzymes family.</text>
</comment>
<dbReference type="InterPro" id="IPR036291">
    <property type="entry name" value="NAD(P)-bd_dom_sf"/>
</dbReference>
<dbReference type="PATRIC" id="fig|411483.3.peg.2738"/>
<evidence type="ECO:0000313" key="8">
    <source>
        <dbReference type="EMBL" id="EEU94944.1"/>
    </source>
</evidence>
<reference evidence="8" key="1">
    <citation type="submission" date="2009-08" db="EMBL/GenBank/DDBJ databases">
        <authorList>
            <person name="Weinstock G."/>
            <person name="Sodergren E."/>
            <person name="Clifton S."/>
            <person name="Fulton L."/>
            <person name="Fulton B."/>
            <person name="Courtney L."/>
            <person name="Fronick C."/>
            <person name="Harrison M."/>
            <person name="Strong C."/>
            <person name="Farmer C."/>
            <person name="Delahaunty K."/>
            <person name="Markovic C."/>
            <person name="Hall O."/>
            <person name="Minx P."/>
            <person name="Tomlinson C."/>
            <person name="Mitreva M."/>
            <person name="Nelson J."/>
            <person name="Hou S."/>
            <person name="Wollam A."/>
            <person name="Pepin K.H."/>
            <person name="Johnson M."/>
            <person name="Bhonagiri V."/>
            <person name="Nash W.E."/>
            <person name="Warren W."/>
            <person name="Chinwalla A."/>
            <person name="Mardis E.R."/>
            <person name="Wilson R.K."/>
        </authorList>
    </citation>
    <scope>NUCLEOTIDE SEQUENCE [LARGE SCALE GENOMIC DNA]</scope>
    <source>
        <strain evidence="8">A2-165</strain>
    </source>
</reference>
<protein>
    <submittedName>
        <fullName evidence="8">Malic enzyme, NAD binding domain protein</fullName>
    </submittedName>
</protein>
<dbReference type="SMART" id="SM01274">
    <property type="entry name" value="malic"/>
    <property type="match status" value="1"/>
</dbReference>
<dbReference type="CDD" id="cd05311">
    <property type="entry name" value="NAD_bind_2_malic_enz"/>
    <property type="match status" value="1"/>
</dbReference>
<dbReference type="GO" id="GO:0016616">
    <property type="term" value="F:oxidoreductase activity, acting on the CH-OH group of donors, NAD or NADP as acceptor"/>
    <property type="evidence" value="ECO:0007669"/>
    <property type="project" value="InterPro"/>
</dbReference>
<dbReference type="InterPro" id="IPR046346">
    <property type="entry name" value="Aminoacid_DH-like_N_sf"/>
</dbReference>
<evidence type="ECO:0000256" key="5">
    <source>
        <dbReference type="ARBA" id="ARBA00023002"/>
    </source>
</evidence>
<dbReference type="EMBL" id="ACOP02000095">
    <property type="protein sequence ID" value="EEU94944.1"/>
    <property type="molecule type" value="Genomic_DNA"/>
</dbReference>
<dbReference type="PANTHER" id="PTHR43237">
    <property type="entry name" value="NADP-DEPENDENT MALIC ENZYME"/>
    <property type="match status" value="1"/>
</dbReference>
<keyword evidence="4" id="KW-0479">Metal-binding</keyword>
<dbReference type="SUPFAM" id="SSF53223">
    <property type="entry name" value="Aminoacid dehydrogenase-like, N-terminal domain"/>
    <property type="match status" value="1"/>
</dbReference>
<dbReference type="SUPFAM" id="SSF51735">
    <property type="entry name" value="NAD(P)-binding Rossmann-fold domains"/>
    <property type="match status" value="1"/>
</dbReference>
<dbReference type="FunFam" id="3.40.50.10380:FF:000003">
    <property type="entry name" value="NADP-dependent malic enzyme"/>
    <property type="match status" value="1"/>
</dbReference>
<dbReference type="Gene3D" id="3.40.50.720">
    <property type="entry name" value="NAD(P)-binding Rossmann-like Domain"/>
    <property type="match status" value="1"/>
</dbReference>
<dbReference type="InterPro" id="IPR037062">
    <property type="entry name" value="Malic_N_dom_sf"/>
</dbReference>
<accession>C7HAW1</accession>
<dbReference type="eggNOG" id="COG0281">
    <property type="taxonomic scope" value="Bacteria"/>
</dbReference>
<sequence length="488" mass="52818">MIFFKIKFLLLEHRHPAGFRFGSHSTDLIIKGKSEKEKNFAEIPQIERRVCPTFAGHRPKKRLFRWKCPPGSVKIKEIRETPAAPFRGKRPIQTEEHPMDYNKAALEMHETHHGKVGITSKVEVKTRDDLSTAYTPGVAEPCRKIKENPDDVYKYTFKGNMVAVVSNGTAVLGLGDIGPEAGLPVMEGKAVLFKEFGGVDAFPICIDAHDAASVIAACKAIAPTFGGINLEDIKSPECFEIEETLERELDIPVFHDDQHGTAIVVTAALINALRVVGKKMEDVHIVLNGPGAAGTAIIKMLMTAGAKDIVAVDQFGTLYKGCNSAEAHKNWLGEVTNPRQIKGGLKEAIEGADVFIGVSRPGILTTELCKTMNKDAIVFAMANPTPEIMPDDAKAGGVRVMATGRSDFPNQVNNVLCFPGLFKGALSVRARDINDQMKLAAAYAIADLITDADRSEENIIPGAFDPRVAEAVAAAVAKAARETGTARL</sequence>
<evidence type="ECO:0000256" key="3">
    <source>
        <dbReference type="ARBA" id="ARBA00008785"/>
    </source>
</evidence>
<evidence type="ECO:0000259" key="7">
    <source>
        <dbReference type="SMART" id="SM01274"/>
    </source>
</evidence>
<evidence type="ECO:0000256" key="2">
    <source>
        <dbReference type="ARBA" id="ARBA00001946"/>
    </source>
</evidence>
<comment type="cofactor">
    <cofactor evidence="1">
        <name>Mn(2+)</name>
        <dbReference type="ChEBI" id="CHEBI:29035"/>
    </cofactor>
</comment>
<evidence type="ECO:0000256" key="4">
    <source>
        <dbReference type="ARBA" id="ARBA00022723"/>
    </source>
</evidence>
<keyword evidence="9" id="KW-1185">Reference proteome</keyword>
<dbReference type="Gene3D" id="3.40.50.10380">
    <property type="entry name" value="Malic enzyme, N-terminal domain"/>
    <property type="match status" value="1"/>
</dbReference>
<dbReference type="PANTHER" id="PTHR43237:SF4">
    <property type="entry name" value="NADP-DEPENDENT MALIC ENZYME"/>
    <property type="match status" value="1"/>
</dbReference>
<feature type="domain" description="Malic enzyme NAD-binding" evidence="6">
    <location>
        <begin position="258"/>
        <end position="481"/>
    </location>
</feature>
<gene>
    <name evidence="8" type="ORF">FAEPRAA2165_03473</name>
</gene>
<dbReference type="FunFam" id="3.40.50.720:FF:000095">
    <property type="entry name" value="NADP-dependent malic enzyme"/>
    <property type="match status" value="1"/>
</dbReference>
<organism evidence="8 9">
    <name type="scientific">Faecalibacterium duncaniae (strain DSM 17677 / JCM 31915 / A2-165)</name>
    <name type="common">Faecalibacterium prausnitzii</name>
    <dbReference type="NCBI Taxonomy" id="411483"/>
    <lineage>
        <taxon>Bacteria</taxon>
        <taxon>Bacillati</taxon>
        <taxon>Bacillota</taxon>
        <taxon>Clostridia</taxon>
        <taxon>Eubacteriales</taxon>
        <taxon>Oscillospiraceae</taxon>
        <taxon>Faecalibacterium</taxon>
    </lineage>
</organism>
<dbReference type="AlphaFoldDB" id="C7HAW1"/>
<keyword evidence="5" id="KW-0560">Oxidoreductase</keyword>
<comment type="cofactor">
    <cofactor evidence="2">
        <name>Mg(2+)</name>
        <dbReference type="ChEBI" id="CHEBI:18420"/>
    </cofactor>
</comment>
<dbReference type="GO" id="GO:0051287">
    <property type="term" value="F:NAD binding"/>
    <property type="evidence" value="ECO:0007669"/>
    <property type="project" value="InterPro"/>
</dbReference>
<dbReference type="PROSITE" id="PS00331">
    <property type="entry name" value="MALIC_ENZYMES"/>
    <property type="match status" value="1"/>
</dbReference>
<dbReference type="Proteomes" id="UP000004619">
    <property type="component" value="Unassembled WGS sequence"/>
</dbReference>
<comment type="caution">
    <text evidence="8">The sequence shown here is derived from an EMBL/GenBank/DDBJ whole genome shotgun (WGS) entry which is preliminary data.</text>
</comment>
<dbReference type="Pfam" id="PF03949">
    <property type="entry name" value="Malic_M"/>
    <property type="match status" value="1"/>
</dbReference>
<evidence type="ECO:0000313" key="9">
    <source>
        <dbReference type="Proteomes" id="UP000004619"/>
    </source>
</evidence>
<dbReference type="InterPro" id="IPR012302">
    <property type="entry name" value="Malic_NAD-bd"/>
</dbReference>
<feature type="domain" description="Malic enzyme N-terminal" evidence="7">
    <location>
        <begin position="113"/>
        <end position="246"/>
    </location>
</feature>
<dbReference type="GO" id="GO:0046872">
    <property type="term" value="F:metal ion binding"/>
    <property type="evidence" value="ECO:0007669"/>
    <property type="project" value="UniProtKB-KW"/>
</dbReference>
<dbReference type="STRING" id="411483.FAEPRAA2165_03473"/>
<dbReference type="HOGENOM" id="CLU_034446_2_1_9"/>
<evidence type="ECO:0000256" key="1">
    <source>
        <dbReference type="ARBA" id="ARBA00001936"/>
    </source>
</evidence>
<name>C7HAW1_FAED2</name>
<evidence type="ECO:0000259" key="6">
    <source>
        <dbReference type="SMART" id="SM00919"/>
    </source>
</evidence>
<dbReference type="InterPro" id="IPR012301">
    <property type="entry name" value="Malic_N_dom"/>
</dbReference>
<dbReference type="InterPro" id="IPR045213">
    <property type="entry name" value="Malic_NAD-bd_bact_type"/>
</dbReference>
<dbReference type="InterPro" id="IPR015884">
    <property type="entry name" value="Malic_enzyme_CS"/>
</dbReference>
<dbReference type="Pfam" id="PF00390">
    <property type="entry name" value="malic"/>
    <property type="match status" value="1"/>
</dbReference>
<dbReference type="GO" id="GO:0004470">
    <property type="term" value="F:malic enzyme activity"/>
    <property type="evidence" value="ECO:0007669"/>
    <property type="project" value="InterPro"/>
</dbReference>
<proteinExistence type="inferred from homology"/>